<dbReference type="RefSeq" id="WP_184249087.1">
    <property type="nucleotide sequence ID" value="NZ_BAAACU010000006.1"/>
</dbReference>
<comment type="caution">
    <text evidence="3">The sequence shown here is derived from an EMBL/GenBank/DDBJ whole genome shotgun (WGS) entry which is preliminary data.</text>
</comment>
<evidence type="ECO:0000256" key="1">
    <source>
        <dbReference type="SAM" id="MobiDB-lite"/>
    </source>
</evidence>
<evidence type="ECO:0008006" key="5">
    <source>
        <dbReference type="Google" id="ProtNLM"/>
    </source>
</evidence>
<dbReference type="Proteomes" id="UP000572212">
    <property type="component" value="Unassembled WGS sequence"/>
</dbReference>
<feature type="chain" id="PRO_5038875411" description="DUF4352 domain-containing protein" evidence="2">
    <location>
        <begin position="20"/>
        <end position="177"/>
    </location>
</feature>
<proteinExistence type="predicted"/>
<dbReference type="AlphaFoldDB" id="A0A841RQW8"/>
<dbReference type="EMBL" id="JACHON010000014">
    <property type="protein sequence ID" value="MBB6513605.1"/>
    <property type="molecule type" value="Genomic_DNA"/>
</dbReference>
<protein>
    <recommendedName>
        <fullName evidence="5">DUF4352 domain-containing protein</fullName>
    </recommendedName>
</protein>
<dbReference type="PROSITE" id="PS51257">
    <property type="entry name" value="PROKAR_LIPOPROTEIN"/>
    <property type="match status" value="1"/>
</dbReference>
<keyword evidence="2" id="KW-0732">Signal</keyword>
<evidence type="ECO:0000256" key="2">
    <source>
        <dbReference type="SAM" id="SignalP"/>
    </source>
</evidence>
<name>A0A841RQW8_9BACI</name>
<accession>A0A841RQW8</accession>
<evidence type="ECO:0000313" key="3">
    <source>
        <dbReference type="EMBL" id="MBB6513605.1"/>
    </source>
</evidence>
<feature type="region of interest" description="Disordered" evidence="1">
    <location>
        <begin position="26"/>
        <end position="55"/>
    </location>
</feature>
<keyword evidence="4" id="KW-1185">Reference proteome</keyword>
<feature type="compositionally biased region" description="Acidic residues" evidence="1">
    <location>
        <begin position="34"/>
        <end position="51"/>
    </location>
</feature>
<organism evidence="3 4">
    <name type="scientific">Gracilibacillus halotolerans</name>
    <dbReference type="NCBI Taxonomy" id="74386"/>
    <lineage>
        <taxon>Bacteria</taxon>
        <taxon>Bacillati</taxon>
        <taxon>Bacillota</taxon>
        <taxon>Bacilli</taxon>
        <taxon>Bacillales</taxon>
        <taxon>Bacillaceae</taxon>
        <taxon>Gracilibacillus</taxon>
    </lineage>
</organism>
<reference evidence="3 4" key="1">
    <citation type="submission" date="2020-08" db="EMBL/GenBank/DDBJ databases">
        <title>Genomic Encyclopedia of Type Strains, Phase IV (KMG-IV): sequencing the most valuable type-strain genomes for metagenomic binning, comparative biology and taxonomic classification.</title>
        <authorList>
            <person name="Goeker M."/>
        </authorList>
    </citation>
    <scope>NUCLEOTIDE SEQUENCE [LARGE SCALE GENOMIC DNA]</scope>
    <source>
        <strain evidence="3 4">DSM 11805</strain>
    </source>
</reference>
<gene>
    <name evidence="3" type="ORF">GGQ92_002419</name>
</gene>
<feature type="signal peptide" evidence="2">
    <location>
        <begin position="1"/>
        <end position="19"/>
    </location>
</feature>
<sequence>MKKILFLFITIVFAVTLVACSESESVEGEVVNNDQEETTTEETNEVEEDSGTETQDINQSIADDENVSITLLRIEKIEDDIFGNSIEVVFEVENKTDRTLEVQADSVSADGKMVDETILSMSQEVAPGKIADAKLSFMEFEGHDFPALEQDLELTLNVFDWDDFDFSLDYPVSISFE</sequence>
<evidence type="ECO:0000313" key="4">
    <source>
        <dbReference type="Proteomes" id="UP000572212"/>
    </source>
</evidence>